<sequence>KYTSEPFAEDIEITGPVALYFHAALSTDEANWMVDIKEVTRNLYLVIFSIG</sequence>
<organism evidence="1">
    <name type="scientific">marine sediment metagenome</name>
    <dbReference type="NCBI Taxonomy" id="412755"/>
    <lineage>
        <taxon>unclassified sequences</taxon>
        <taxon>metagenomes</taxon>
        <taxon>ecological metagenomes</taxon>
    </lineage>
</organism>
<dbReference type="SUPFAM" id="SSF49785">
    <property type="entry name" value="Galactose-binding domain-like"/>
    <property type="match status" value="1"/>
</dbReference>
<reference evidence="1" key="1">
    <citation type="journal article" date="2014" name="Front. Microbiol.">
        <title>High frequency of phylogenetically diverse reductive dehalogenase-homologous genes in deep subseafloor sedimentary metagenomes.</title>
        <authorList>
            <person name="Kawai M."/>
            <person name="Futagami T."/>
            <person name="Toyoda A."/>
            <person name="Takaki Y."/>
            <person name="Nishi S."/>
            <person name="Hori S."/>
            <person name="Arai W."/>
            <person name="Tsubouchi T."/>
            <person name="Morono Y."/>
            <person name="Uchiyama I."/>
            <person name="Ito T."/>
            <person name="Fujiyama A."/>
            <person name="Inagaki F."/>
            <person name="Takami H."/>
        </authorList>
    </citation>
    <scope>NUCLEOTIDE SEQUENCE</scope>
    <source>
        <strain evidence="1">Expedition CK06-06</strain>
    </source>
</reference>
<gene>
    <name evidence="1" type="ORF">S12H4_60570</name>
</gene>
<dbReference type="InterPro" id="IPR008979">
    <property type="entry name" value="Galactose-bd-like_sf"/>
</dbReference>
<dbReference type="Gene3D" id="2.60.120.260">
    <property type="entry name" value="Galactose-binding domain-like"/>
    <property type="match status" value="1"/>
</dbReference>
<dbReference type="AlphaFoldDB" id="X1VX85"/>
<accession>X1VX85</accession>
<comment type="caution">
    <text evidence="1">The sequence shown here is derived from an EMBL/GenBank/DDBJ whole genome shotgun (WGS) entry which is preliminary data.</text>
</comment>
<protein>
    <submittedName>
        <fullName evidence="1">Uncharacterized protein</fullName>
    </submittedName>
</protein>
<dbReference type="EMBL" id="BARW01039903">
    <property type="protein sequence ID" value="GAJ23466.1"/>
    <property type="molecule type" value="Genomic_DNA"/>
</dbReference>
<name>X1VX85_9ZZZZ</name>
<evidence type="ECO:0000313" key="1">
    <source>
        <dbReference type="EMBL" id="GAJ23466.1"/>
    </source>
</evidence>
<proteinExistence type="predicted"/>
<feature type="non-terminal residue" evidence="1">
    <location>
        <position position="1"/>
    </location>
</feature>